<evidence type="ECO:0000313" key="10">
    <source>
        <dbReference type="Proteomes" id="UP001153365"/>
    </source>
</evidence>
<dbReference type="Pfam" id="PF00412">
    <property type="entry name" value="LIM"/>
    <property type="match status" value="2"/>
</dbReference>
<feature type="domain" description="LIM zinc-binding" evidence="8">
    <location>
        <begin position="331"/>
        <end position="391"/>
    </location>
</feature>
<keyword evidence="7" id="KW-0812">Transmembrane</keyword>
<comment type="caution">
    <text evidence="9">The sequence shown here is derived from an EMBL/GenBank/DDBJ whole genome shotgun (WGS) entry which is preliminary data.</text>
</comment>
<evidence type="ECO:0000256" key="2">
    <source>
        <dbReference type="ARBA" id="ARBA00022737"/>
    </source>
</evidence>
<feature type="region of interest" description="Disordered" evidence="6">
    <location>
        <begin position="215"/>
        <end position="268"/>
    </location>
</feature>
<organism evidence="9 10">
    <name type="scientific">Phakopsora pachyrhizi</name>
    <name type="common">Asian soybean rust disease fungus</name>
    <dbReference type="NCBI Taxonomy" id="170000"/>
    <lineage>
        <taxon>Eukaryota</taxon>
        <taxon>Fungi</taxon>
        <taxon>Dikarya</taxon>
        <taxon>Basidiomycota</taxon>
        <taxon>Pucciniomycotina</taxon>
        <taxon>Pucciniomycetes</taxon>
        <taxon>Pucciniales</taxon>
        <taxon>Phakopsoraceae</taxon>
        <taxon>Phakopsora</taxon>
    </lineage>
</organism>
<dbReference type="FunFam" id="2.10.110.10:FF:000001">
    <property type="entry name" value="Cysteine and glycine-rich protein 1"/>
    <property type="match status" value="1"/>
</dbReference>
<feature type="transmembrane region" description="Helical" evidence="7">
    <location>
        <begin position="389"/>
        <end position="409"/>
    </location>
</feature>
<dbReference type="PANTHER" id="PTHR46074:SF5">
    <property type="entry name" value="LIM DOMAIN-CONTAINING PROTEIN C"/>
    <property type="match status" value="1"/>
</dbReference>
<dbReference type="SUPFAM" id="SSF57716">
    <property type="entry name" value="Glucocorticoid receptor-like (DNA-binding domain)"/>
    <property type="match status" value="4"/>
</dbReference>
<dbReference type="FunFam" id="2.10.110.10:FF:000145">
    <property type="entry name" value="Cysteine and glycine-rich protein"/>
    <property type="match status" value="1"/>
</dbReference>
<dbReference type="CDD" id="cd09401">
    <property type="entry name" value="LIM_TLP_like"/>
    <property type="match status" value="1"/>
</dbReference>
<dbReference type="GO" id="GO:0046872">
    <property type="term" value="F:metal ion binding"/>
    <property type="evidence" value="ECO:0007669"/>
    <property type="project" value="UniProtKB-KW"/>
</dbReference>
<dbReference type="SMART" id="SM00132">
    <property type="entry name" value="LIM"/>
    <property type="match status" value="2"/>
</dbReference>
<reference evidence="9" key="1">
    <citation type="submission" date="2022-06" db="EMBL/GenBank/DDBJ databases">
        <authorList>
            <consortium name="SYNGENTA / RWTH Aachen University"/>
        </authorList>
    </citation>
    <scope>NUCLEOTIDE SEQUENCE</scope>
</reference>
<protein>
    <submittedName>
        <fullName evidence="9">Expressed protein</fullName>
    </submittedName>
</protein>
<evidence type="ECO:0000256" key="7">
    <source>
        <dbReference type="SAM" id="Phobius"/>
    </source>
</evidence>
<evidence type="ECO:0000256" key="3">
    <source>
        <dbReference type="ARBA" id="ARBA00022833"/>
    </source>
</evidence>
<keyword evidence="2" id="KW-0677">Repeat</keyword>
<evidence type="ECO:0000256" key="5">
    <source>
        <dbReference type="PROSITE-ProRule" id="PRU00125"/>
    </source>
</evidence>
<proteinExistence type="predicted"/>
<name>A0AAV0B6I0_PHAPC</name>
<feature type="domain" description="LIM zinc-binding" evidence="8">
    <location>
        <begin position="22"/>
        <end position="83"/>
    </location>
</feature>
<keyword evidence="10" id="KW-1185">Reference proteome</keyword>
<keyword evidence="4 5" id="KW-0440">LIM domain</keyword>
<keyword evidence="7" id="KW-1133">Transmembrane helix</keyword>
<evidence type="ECO:0000259" key="8">
    <source>
        <dbReference type="PROSITE" id="PS50023"/>
    </source>
</evidence>
<dbReference type="Gene3D" id="2.10.110.10">
    <property type="entry name" value="Cysteine Rich Protein"/>
    <property type="match status" value="2"/>
</dbReference>
<gene>
    <name evidence="9" type="ORF">PPACK8108_LOCUS14437</name>
</gene>
<keyword evidence="7" id="KW-0472">Membrane</keyword>
<dbReference type="EMBL" id="CALTRL010003707">
    <property type="protein sequence ID" value="CAH7681787.1"/>
    <property type="molecule type" value="Genomic_DNA"/>
</dbReference>
<feature type="region of interest" description="Disordered" evidence="6">
    <location>
        <begin position="94"/>
        <end position="161"/>
    </location>
</feature>
<dbReference type="Proteomes" id="UP001153365">
    <property type="component" value="Unassembled WGS sequence"/>
</dbReference>
<evidence type="ECO:0000256" key="1">
    <source>
        <dbReference type="ARBA" id="ARBA00022723"/>
    </source>
</evidence>
<feature type="compositionally biased region" description="Polar residues" evidence="6">
    <location>
        <begin position="254"/>
        <end position="263"/>
    </location>
</feature>
<accession>A0AAV0B6I0</accession>
<dbReference type="AlphaFoldDB" id="A0AAV0B6I0"/>
<keyword evidence="3 5" id="KW-0862">Zinc</keyword>
<sequence length="415" mass="45926">MTNNGAKFTFKPSPRSFTSNAPKCPLCKKSVYAAEQVLGPNSTPYHKMCLKCTSCSKVLDPINLLEHGYNPYCKICHSRAFGTRGVGFGNAVVDSTPKTNNTRTNPSSPSIQAPIESNLSNHPLSTGIGSYNGSPSSIVQKSTPPSYKSYCSPTGKSQLQMPERKKFNLQESTTTRLRGDPRIQEIEGEEEDSEFEPPLLNTLQITVKARPMLTPDKVNRDYSTPDLGEQSNDSFSIAPSINSVKEEEEEGDRSNVSVKSLGQSPLPVMKPMKNIKEASFSKELSLSVENGNEQVVESPSKVSDSIYRGYKSSNSPRKINVLSQFGNDGPKLCPRCSSTVYHAEQILALGKKWHKRCLRCQECNKTLETNSMNEREGKPYCFKCYDAKFGMVSQGLVVVEFFFLLLIIVKSLLIN</sequence>
<dbReference type="GO" id="GO:0030695">
    <property type="term" value="F:GTPase regulator activity"/>
    <property type="evidence" value="ECO:0007669"/>
    <property type="project" value="UniProtKB-ARBA"/>
</dbReference>
<feature type="compositionally biased region" description="Polar residues" evidence="6">
    <location>
        <begin position="96"/>
        <end position="160"/>
    </location>
</feature>
<dbReference type="PROSITE" id="PS50023">
    <property type="entry name" value="LIM_DOMAIN_2"/>
    <property type="match status" value="2"/>
</dbReference>
<evidence type="ECO:0000256" key="4">
    <source>
        <dbReference type="ARBA" id="ARBA00023038"/>
    </source>
</evidence>
<dbReference type="PROSITE" id="PS00478">
    <property type="entry name" value="LIM_DOMAIN_1"/>
    <property type="match status" value="2"/>
</dbReference>
<keyword evidence="1 5" id="KW-0479">Metal-binding</keyword>
<dbReference type="PANTHER" id="PTHR46074">
    <property type="entry name" value="CYSTEINE-RICH PROTEIN CRIP FAMILY MEMBER"/>
    <property type="match status" value="1"/>
</dbReference>
<feature type="compositionally biased region" description="Polar residues" evidence="6">
    <location>
        <begin position="229"/>
        <end position="243"/>
    </location>
</feature>
<evidence type="ECO:0000256" key="6">
    <source>
        <dbReference type="SAM" id="MobiDB-lite"/>
    </source>
</evidence>
<dbReference type="InterPro" id="IPR001781">
    <property type="entry name" value="Znf_LIM"/>
</dbReference>
<dbReference type="CDD" id="cd09326">
    <property type="entry name" value="LIM_CRP_like"/>
    <property type="match status" value="1"/>
</dbReference>
<evidence type="ECO:0000313" key="9">
    <source>
        <dbReference type="EMBL" id="CAH7681787.1"/>
    </source>
</evidence>